<name>A0ACB8SKH6_9AGAM</name>
<organism evidence="1 2">
    <name type="scientific">Artomyces pyxidatus</name>
    <dbReference type="NCBI Taxonomy" id="48021"/>
    <lineage>
        <taxon>Eukaryota</taxon>
        <taxon>Fungi</taxon>
        <taxon>Dikarya</taxon>
        <taxon>Basidiomycota</taxon>
        <taxon>Agaricomycotina</taxon>
        <taxon>Agaricomycetes</taxon>
        <taxon>Russulales</taxon>
        <taxon>Auriscalpiaceae</taxon>
        <taxon>Artomyces</taxon>
    </lineage>
</organism>
<keyword evidence="2" id="KW-1185">Reference proteome</keyword>
<proteinExistence type="predicted"/>
<comment type="caution">
    <text evidence="1">The sequence shown here is derived from an EMBL/GenBank/DDBJ whole genome shotgun (WGS) entry which is preliminary data.</text>
</comment>
<dbReference type="Proteomes" id="UP000814140">
    <property type="component" value="Unassembled WGS sequence"/>
</dbReference>
<dbReference type="EMBL" id="MU277259">
    <property type="protein sequence ID" value="KAI0056717.1"/>
    <property type="molecule type" value="Genomic_DNA"/>
</dbReference>
<gene>
    <name evidence="1" type="ORF">BV25DRAFT_1544629</name>
</gene>
<reference evidence="1" key="1">
    <citation type="submission" date="2021-03" db="EMBL/GenBank/DDBJ databases">
        <authorList>
            <consortium name="DOE Joint Genome Institute"/>
            <person name="Ahrendt S."/>
            <person name="Looney B.P."/>
            <person name="Miyauchi S."/>
            <person name="Morin E."/>
            <person name="Drula E."/>
            <person name="Courty P.E."/>
            <person name="Chicoki N."/>
            <person name="Fauchery L."/>
            <person name="Kohler A."/>
            <person name="Kuo A."/>
            <person name="Labutti K."/>
            <person name="Pangilinan J."/>
            <person name="Lipzen A."/>
            <person name="Riley R."/>
            <person name="Andreopoulos W."/>
            <person name="He G."/>
            <person name="Johnson J."/>
            <person name="Barry K.W."/>
            <person name="Grigoriev I.V."/>
            <person name="Nagy L."/>
            <person name="Hibbett D."/>
            <person name="Henrissat B."/>
            <person name="Matheny P.B."/>
            <person name="Labbe J."/>
            <person name="Martin F."/>
        </authorList>
    </citation>
    <scope>NUCLEOTIDE SEQUENCE</scope>
    <source>
        <strain evidence="1">HHB10654</strain>
    </source>
</reference>
<evidence type="ECO:0000313" key="1">
    <source>
        <dbReference type="EMBL" id="KAI0056717.1"/>
    </source>
</evidence>
<evidence type="ECO:0000313" key="2">
    <source>
        <dbReference type="Proteomes" id="UP000814140"/>
    </source>
</evidence>
<reference evidence="1" key="2">
    <citation type="journal article" date="2022" name="New Phytol.">
        <title>Evolutionary transition to the ectomycorrhizal habit in the genomes of a hyperdiverse lineage of mushroom-forming fungi.</title>
        <authorList>
            <person name="Looney B."/>
            <person name="Miyauchi S."/>
            <person name="Morin E."/>
            <person name="Drula E."/>
            <person name="Courty P.E."/>
            <person name="Kohler A."/>
            <person name="Kuo A."/>
            <person name="LaButti K."/>
            <person name="Pangilinan J."/>
            <person name="Lipzen A."/>
            <person name="Riley R."/>
            <person name="Andreopoulos W."/>
            <person name="He G."/>
            <person name="Johnson J."/>
            <person name="Nolan M."/>
            <person name="Tritt A."/>
            <person name="Barry K.W."/>
            <person name="Grigoriev I.V."/>
            <person name="Nagy L.G."/>
            <person name="Hibbett D."/>
            <person name="Henrissat B."/>
            <person name="Matheny P.B."/>
            <person name="Labbe J."/>
            <person name="Martin F.M."/>
        </authorList>
    </citation>
    <scope>NUCLEOTIDE SEQUENCE</scope>
    <source>
        <strain evidence="1">HHB10654</strain>
    </source>
</reference>
<protein>
    <submittedName>
        <fullName evidence="1">Uncharacterized protein</fullName>
    </submittedName>
</protein>
<accession>A0ACB8SKH6</accession>
<sequence length="227" mass="24134">MEASASWRISPAARRTSTPLTENFISCHPHAITSHAGCGRTPADTRCACPGPSAIGSVMSIRGSPVFAQRARACTDISTHTPRLPASAGTGARPGTLRMPYTMIGGAAASHRHVFMEPPHYQIRVRGGRSELRRATGRQADDVIGRGCEGPPPGCVSYKGARANANCSAAQRPITEVEVRERYLARARGSTRGARLQMGQERRLCCCLRGQGRAAHSRATFAAGSLT</sequence>